<keyword evidence="2" id="KW-1185">Reference proteome</keyword>
<dbReference type="EMBL" id="BJWL01000337">
    <property type="protein sequence ID" value="GFS39771.1"/>
    <property type="molecule type" value="Genomic_DNA"/>
</dbReference>
<accession>A0A7J0DPM3</accession>
<proteinExistence type="predicted"/>
<dbReference type="AlphaFoldDB" id="A0A7J0DPM3"/>
<comment type="caution">
    <text evidence="1">The sequence shown here is derived from an EMBL/GenBank/DDBJ whole genome shotgun (WGS) entry which is preliminary data.</text>
</comment>
<gene>
    <name evidence="1" type="ORF">Acr_00g0064800</name>
</gene>
<organism evidence="1 2">
    <name type="scientific">Actinidia rufa</name>
    <dbReference type="NCBI Taxonomy" id="165716"/>
    <lineage>
        <taxon>Eukaryota</taxon>
        <taxon>Viridiplantae</taxon>
        <taxon>Streptophyta</taxon>
        <taxon>Embryophyta</taxon>
        <taxon>Tracheophyta</taxon>
        <taxon>Spermatophyta</taxon>
        <taxon>Magnoliopsida</taxon>
        <taxon>eudicotyledons</taxon>
        <taxon>Gunneridae</taxon>
        <taxon>Pentapetalae</taxon>
        <taxon>asterids</taxon>
        <taxon>Ericales</taxon>
        <taxon>Actinidiaceae</taxon>
        <taxon>Actinidia</taxon>
    </lineage>
</organism>
<sequence>MVGPPWCANLMSAELFAYGGLVGMVTSKTSYDLGWSNDEWAHPYECIGVPGCSAQGSIVIVLGGLLQLAA</sequence>
<name>A0A7J0DPM3_9ERIC</name>
<evidence type="ECO:0000313" key="2">
    <source>
        <dbReference type="Proteomes" id="UP000585474"/>
    </source>
</evidence>
<reference evidence="2" key="1">
    <citation type="submission" date="2019-07" db="EMBL/GenBank/DDBJ databases">
        <title>De Novo Assembly of kiwifruit Actinidia rufa.</title>
        <authorList>
            <person name="Sugita-Konishi S."/>
            <person name="Sato K."/>
            <person name="Mori E."/>
            <person name="Abe Y."/>
            <person name="Kisaki G."/>
            <person name="Hamano K."/>
            <person name="Suezawa K."/>
            <person name="Otani M."/>
            <person name="Fukuda T."/>
            <person name="Manabe T."/>
            <person name="Gomi K."/>
            <person name="Tabuchi M."/>
            <person name="Akimitsu K."/>
            <person name="Kataoka I."/>
        </authorList>
    </citation>
    <scope>NUCLEOTIDE SEQUENCE [LARGE SCALE GENOMIC DNA]</scope>
    <source>
        <strain evidence="2">cv. Fuchu</strain>
    </source>
</reference>
<evidence type="ECO:0000313" key="1">
    <source>
        <dbReference type="EMBL" id="GFS39771.1"/>
    </source>
</evidence>
<protein>
    <submittedName>
        <fullName evidence="1">Uncharacterized protein</fullName>
    </submittedName>
</protein>
<dbReference type="Proteomes" id="UP000585474">
    <property type="component" value="Unassembled WGS sequence"/>
</dbReference>